<dbReference type="PANTHER" id="PTHR43581">
    <property type="entry name" value="ATP/GTP PHOSPHATASE"/>
    <property type="match status" value="1"/>
</dbReference>
<gene>
    <name evidence="2" type="ORF">JSY38_15140</name>
</gene>
<dbReference type="Gene3D" id="3.40.50.300">
    <property type="entry name" value="P-loop containing nucleotide triphosphate hydrolases"/>
    <property type="match status" value="1"/>
</dbReference>
<dbReference type="EMBL" id="CP070273">
    <property type="protein sequence ID" value="QRV23371.1"/>
    <property type="molecule type" value="Genomic_DNA"/>
</dbReference>
<dbReference type="RefSeq" id="WP_205113928.1">
    <property type="nucleotide sequence ID" value="NZ_CP070273.1"/>
</dbReference>
<dbReference type="InterPro" id="IPR051396">
    <property type="entry name" value="Bact_Antivir_Def_Nuclease"/>
</dbReference>
<dbReference type="Pfam" id="PF13175">
    <property type="entry name" value="AAA_15"/>
    <property type="match status" value="1"/>
</dbReference>
<proteinExistence type="predicted"/>
<evidence type="ECO:0000259" key="1">
    <source>
        <dbReference type="Pfam" id="PF13175"/>
    </source>
</evidence>
<feature type="domain" description="Endonuclease GajA/Old nuclease/RecF-like AAA" evidence="1">
    <location>
        <begin position="2"/>
        <end position="368"/>
    </location>
</feature>
<dbReference type="PANTHER" id="PTHR43581:SF4">
    <property type="entry name" value="ATP_GTP PHOSPHATASE"/>
    <property type="match status" value="1"/>
</dbReference>
<dbReference type="InterPro" id="IPR027417">
    <property type="entry name" value="P-loop_NTPase"/>
</dbReference>
<dbReference type="InterPro" id="IPR041685">
    <property type="entry name" value="AAA_GajA/Old/RecF-like"/>
</dbReference>
<name>A0ABX7IM11_9GAMM</name>
<dbReference type="CDD" id="cd00267">
    <property type="entry name" value="ABC_ATPase"/>
    <property type="match status" value="1"/>
</dbReference>
<keyword evidence="3" id="KW-1185">Reference proteome</keyword>
<organism evidence="2 3">
    <name type="scientific">Marinomonas foliarum</name>
    <dbReference type="NCBI Taxonomy" id="491950"/>
    <lineage>
        <taxon>Bacteria</taxon>
        <taxon>Pseudomonadati</taxon>
        <taxon>Pseudomonadota</taxon>
        <taxon>Gammaproteobacteria</taxon>
        <taxon>Oceanospirillales</taxon>
        <taxon>Oceanospirillaceae</taxon>
        <taxon>Marinomonas</taxon>
    </lineage>
</organism>
<reference evidence="2 3" key="1">
    <citation type="submission" date="2021-02" db="EMBL/GenBank/DDBJ databases">
        <title>The genome of Marinomonas foliarum JZW.</title>
        <authorList>
            <person name="Sun M."/>
        </authorList>
    </citation>
    <scope>NUCLEOTIDE SEQUENCE [LARGE SCALE GENOMIC DNA]</scope>
    <source>
        <strain evidence="2 3">JZW</strain>
    </source>
</reference>
<evidence type="ECO:0000313" key="3">
    <source>
        <dbReference type="Proteomes" id="UP000644167"/>
    </source>
</evidence>
<protein>
    <submittedName>
        <fullName evidence="2">AAA family ATPase</fullName>
    </submittedName>
</protein>
<dbReference type="Proteomes" id="UP000644167">
    <property type="component" value="Chromosome"/>
</dbReference>
<sequence length="462" mass="52071">MKITFKNLGAIKQANLILGDLTIVCGKNNTGKTYVTYATYGFLDYWHKQLSIEIPSDVVTQVMDKGSISVPIELFAKDAKKILKEASIQFSKHIDKVFAGKESLFEGASLSVEVDKSNDYNANDVSFEAGSSSRTFLKVTSEKDDENLTISLLVDKSSEDLPPRSFIENMICAAVRELVFKNKVPRPFIASAERTGAAIFQKELDFTRSRLLDMLGDKDSHLSFSKLLGGFKAEYPIPVKKNIDFIRGLSSITNKESMFSKQHPEVLEHFKDIIGGEYKVNKEGEIQYIPNKNQRVKLSLVESSSAVRSLLDIGFYLRHEAQIGDVIMVDEPELNLHPENQRKVARLFAMLVNHGIKVFITTHSDFIIKELNTLILLNQKSDHLLELAKREGYSEGEFLSHERLKVYMAKEDSILLEGRKKKSTCNTLVPAEITAETGISLQSFDSTIEEMNRIQDEIVWGE</sequence>
<dbReference type="SUPFAM" id="SSF52540">
    <property type="entry name" value="P-loop containing nucleoside triphosphate hydrolases"/>
    <property type="match status" value="1"/>
</dbReference>
<accession>A0ABX7IM11</accession>
<evidence type="ECO:0000313" key="2">
    <source>
        <dbReference type="EMBL" id="QRV23371.1"/>
    </source>
</evidence>